<proteinExistence type="predicted"/>
<dbReference type="OrthoDB" id="4686510at2"/>
<reference evidence="2 3" key="1">
    <citation type="submission" date="2018-10" db="EMBL/GenBank/DDBJ databases">
        <title>Marmoricola sp. 4Q3S-7 whole genome shotgun sequence.</title>
        <authorList>
            <person name="Li F."/>
        </authorList>
    </citation>
    <scope>NUCLEOTIDE SEQUENCE [LARGE SCALE GENOMIC DNA]</scope>
    <source>
        <strain evidence="2 3">4Q3S-7</strain>
    </source>
</reference>
<feature type="transmembrane region" description="Helical" evidence="1">
    <location>
        <begin position="76"/>
        <end position="95"/>
    </location>
</feature>
<dbReference type="Proteomes" id="UP000281708">
    <property type="component" value="Unassembled WGS sequence"/>
</dbReference>
<feature type="transmembrane region" description="Helical" evidence="1">
    <location>
        <begin position="42"/>
        <end position="64"/>
    </location>
</feature>
<keyword evidence="1" id="KW-0812">Transmembrane</keyword>
<keyword evidence="1" id="KW-1133">Transmembrane helix</keyword>
<feature type="transmembrane region" description="Helical" evidence="1">
    <location>
        <begin position="365"/>
        <end position="388"/>
    </location>
</feature>
<accession>A0A3L8P552</accession>
<keyword evidence="1" id="KW-0472">Membrane</keyword>
<feature type="transmembrane region" description="Helical" evidence="1">
    <location>
        <begin position="12"/>
        <end position="36"/>
    </location>
</feature>
<feature type="transmembrane region" description="Helical" evidence="1">
    <location>
        <begin position="298"/>
        <end position="315"/>
    </location>
</feature>
<feature type="transmembrane region" description="Helical" evidence="1">
    <location>
        <begin position="275"/>
        <end position="292"/>
    </location>
</feature>
<evidence type="ECO:0000313" key="3">
    <source>
        <dbReference type="Proteomes" id="UP000281708"/>
    </source>
</evidence>
<gene>
    <name evidence="2" type="ORF">D9V37_05295</name>
</gene>
<feature type="transmembrane region" description="Helical" evidence="1">
    <location>
        <begin position="242"/>
        <end position="263"/>
    </location>
</feature>
<dbReference type="PANTHER" id="PTHR23542:SF1">
    <property type="entry name" value="MAJOR FACILITATOR SUPERFAMILY (MFS) PROFILE DOMAIN-CONTAINING PROTEIN"/>
    <property type="match status" value="1"/>
</dbReference>
<dbReference type="EMBL" id="RDBE01000004">
    <property type="protein sequence ID" value="RLV50264.1"/>
    <property type="molecule type" value="Genomic_DNA"/>
</dbReference>
<name>A0A3L8P552_9ACTN</name>
<comment type="caution">
    <text evidence="2">The sequence shown here is derived from an EMBL/GenBank/DDBJ whole genome shotgun (WGS) entry which is preliminary data.</text>
</comment>
<sequence>MLTVLRRRGVPALLATSFVGRLPTSMSALALVKLVVAQGGGYAYASVLSASYIVAGIVGQPLLARAVDRTGRRRSVISLAAAIATVSFGATALLVQLPAGAVVAVGVAGLSTPPIEPTLRSLWTQLFSPSRDLASAYAVDAAVQELCFIAGPLLTALGILAFGAKGNVIAMGLVGLAGALALAAHPRLRAVPAPRLDRERAHGTPLGSGAFRRLLLTTTGAAVPVGTLVVLATAFADSHGEAGLGPGAVALNATGALVGALLVARFPLTSAPARLLRPLAIALGVLYLPLAAWQAPSVVWLAAALVSGLTLPPLLTQVFAQTPLTVRAHHANEANAWVVSAFAVGAAAGTLLSGFSLRWHATRGIGLAIGIAVVATLLGAVAAAPAMLTPRPLAEVDSG</sequence>
<keyword evidence="3" id="KW-1185">Reference proteome</keyword>
<dbReference type="Pfam" id="PF07690">
    <property type="entry name" value="MFS_1"/>
    <property type="match status" value="1"/>
</dbReference>
<dbReference type="PANTHER" id="PTHR23542">
    <property type="match status" value="1"/>
</dbReference>
<organism evidence="2 3">
    <name type="scientific">Nocardioides mangrovicus</name>
    <dbReference type="NCBI Taxonomy" id="2478913"/>
    <lineage>
        <taxon>Bacteria</taxon>
        <taxon>Bacillati</taxon>
        <taxon>Actinomycetota</taxon>
        <taxon>Actinomycetes</taxon>
        <taxon>Propionibacteriales</taxon>
        <taxon>Nocardioidaceae</taxon>
        <taxon>Nocardioides</taxon>
    </lineage>
</organism>
<dbReference type="AlphaFoldDB" id="A0A3L8P552"/>
<dbReference type="Gene3D" id="1.20.1250.20">
    <property type="entry name" value="MFS general substrate transporter like domains"/>
    <property type="match status" value="1"/>
</dbReference>
<feature type="transmembrane region" description="Helical" evidence="1">
    <location>
        <begin position="214"/>
        <end position="236"/>
    </location>
</feature>
<dbReference type="RefSeq" id="WP_121805126.1">
    <property type="nucleotide sequence ID" value="NZ_RDBE01000004.1"/>
</dbReference>
<dbReference type="SUPFAM" id="SSF103473">
    <property type="entry name" value="MFS general substrate transporter"/>
    <property type="match status" value="1"/>
</dbReference>
<evidence type="ECO:0000256" key="1">
    <source>
        <dbReference type="SAM" id="Phobius"/>
    </source>
</evidence>
<feature type="transmembrane region" description="Helical" evidence="1">
    <location>
        <begin position="336"/>
        <end position="359"/>
    </location>
</feature>
<dbReference type="InterPro" id="IPR036259">
    <property type="entry name" value="MFS_trans_sf"/>
</dbReference>
<dbReference type="InterPro" id="IPR011701">
    <property type="entry name" value="MFS"/>
</dbReference>
<feature type="transmembrane region" description="Helical" evidence="1">
    <location>
        <begin position="168"/>
        <end position="188"/>
    </location>
</feature>
<protein>
    <submittedName>
        <fullName evidence="2">MFS transporter</fullName>
    </submittedName>
</protein>
<feature type="transmembrane region" description="Helical" evidence="1">
    <location>
        <begin position="135"/>
        <end position="162"/>
    </location>
</feature>
<evidence type="ECO:0000313" key="2">
    <source>
        <dbReference type="EMBL" id="RLV50264.1"/>
    </source>
</evidence>
<dbReference type="GO" id="GO:0022857">
    <property type="term" value="F:transmembrane transporter activity"/>
    <property type="evidence" value="ECO:0007669"/>
    <property type="project" value="InterPro"/>
</dbReference>